<evidence type="ECO:0000313" key="5">
    <source>
        <dbReference type="Proteomes" id="UP001155587"/>
    </source>
</evidence>
<keyword evidence="5" id="KW-1185">Reference proteome</keyword>
<sequence>MMFKAAIFDMDGLLLDTENVCKKVFSEACQTLGVPFFEELYLSIIGCNAKTIRTRLTEGYKDVIDYELIHQEWRKNYDAVVLHQAIPVKKGAIALLDWLTSNNIPLAVATSTQRDVAEVKLKLAGLDAYFSNITTGCEVTHGKPHPEIYLLAAQRLGVEPKTCLAFEDSNNGVKSAMAATMKTYQILDLVEPCDEVRALNPHTHESLFSVYLELSK</sequence>
<dbReference type="RefSeq" id="WP_265673522.1">
    <property type="nucleotide sequence ID" value="NZ_JAKRRY010000002.1"/>
</dbReference>
<accession>A0A9X3CKF8</accession>
<evidence type="ECO:0000256" key="3">
    <source>
        <dbReference type="ARBA" id="ARBA00022801"/>
    </source>
</evidence>
<protein>
    <submittedName>
        <fullName evidence="4">HAD family phosphatase</fullName>
    </submittedName>
</protein>
<dbReference type="Proteomes" id="UP001155587">
    <property type="component" value="Unassembled WGS sequence"/>
</dbReference>
<dbReference type="EMBL" id="JAKRRY010000002">
    <property type="protein sequence ID" value="MCW8345078.1"/>
    <property type="molecule type" value="Genomic_DNA"/>
</dbReference>
<dbReference type="GO" id="GO:0016787">
    <property type="term" value="F:hydrolase activity"/>
    <property type="evidence" value="ECO:0007669"/>
    <property type="project" value="UniProtKB-KW"/>
</dbReference>
<dbReference type="Gene3D" id="3.40.50.1000">
    <property type="entry name" value="HAD superfamily/HAD-like"/>
    <property type="match status" value="1"/>
</dbReference>
<evidence type="ECO:0000256" key="1">
    <source>
        <dbReference type="ARBA" id="ARBA00006171"/>
    </source>
</evidence>
<dbReference type="PANTHER" id="PTHR18901">
    <property type="entry name" value="2-DEOXYGLUCOSE-6-PHOSPHATE PHOSPHATASE 2"/>
    <property type="match status" value="1"/>
</dbReference>
<organism evidence="4 5">
    <name type="scientific">Vibrio qingdaonensis</name>
    <dbReference type="NCBI Taxonomy" id="2829491"/>
    <lineage>
        <taxon>Bacteria</taxon>
        <taxon>Pseudomonadati</taxon>
        <taxon>Pseudomonadota</taxon>
        <taxon>Gammaproteobacteria</taxon>
        <taxon>Vibrionales</taxon>
        <taxon>Vibrionaceae</taxon>
        <taxon>Vibrio</taxon>
    </lineage>
</organism>
<dbReference type="InterPro" id="IPR023214">
    <property type="entry name" value="HAD_sf"/>
</dbReference>
<dbReference type="PRINTS" id="PR00413">
    <property type="entry name" value="HADHALOGNASE"/>
</dbReference>
<dbReference type="SFLD" id="SFLDG01135">
    <property type="entry name" value="C1.5.6:_HAD__Beta-PGM__Phospha"/>
    <property type="match status" value="1"/>
</dbReference>
<evidence type="ECO:0000256" key="2">
    <source>
        <dbReference type="ARBA" id="ARBA00022723"/>
    </source>
</evidence>
<keyword evidence="2" id="KW-0479">Metal-binding</keyword>
<name>A0A9X3CKF8_9VIBR</name>
<dbReference type="SFLD" id="SFLDG01129">
    <property type="entry name" value="C1.5:_HAD__Beta-PGM__Phosphata"/>
    <property type="match status" value="1"/>
</dbReference>
<dbReference type="NCBIfam" id="TIGR01509">
    <property type="entry name" value="HAD-SF-IA-v3"/>
    <property type="match status" value="1"/>
</dbReference>
<dbReference type="GO" id="GO:0000287">
    <property type="term" value="F:magnesium ion binding"/>
    <property type="evidence" value="ECO:0007669"/>
    <property type="project" value="UniProtKB-ARBA"/>
</dbReference>
<dbReference type="SUPFAM" id="SSF56784">
    <property type="entry name" value="HAD-like"/>
    <property type="match status" value="1"/>
</dbReference>
<dbReference type="NCBIfam" id="TIGR01549">
    <property type="entry name" value="HAD-SF-IA-v1"/>
    <property type="match status" value="1"/>
</dbReference>
<dbReference type="Gene3D" id="1.10.150.240">
    <property type="entry name" value="Putative phosphatase, domain 2"/>
    <property type="match status" value="1"/>
</dbReference>
<gene>
    <name evidence="4" type="ORF">MD535_03425</name>
</gene>
<evidence type="ECO:0000313" key="4">
    <source>
        <dbReference type="EMBL" id="MCW8345078.1"/>
    </source>
</evidence>
<dbReference type="InterPro" id="IPR036412">
    <property type="entry name" value="HAD-like_sf"/>
</dbReference>
<dbReference type="InterPro" id="IPR023198">
    <property type="entry name" value="PGP-like_dom2"/>
</dbReference>
<dbReference type="SFLD" id="SFLDS00003">
    <property type="entry name" value="Haloacid_Dehalogenase"/>
    <property type="match status" value="1"/>
</dbReference>
<keyword evidence="3" id="KW-0378">Hydrolase</keyword>
<dbReference type="PANTHER" id="PTHR18901:SF38">
    <property type="entry name" value="PSEUDOURIDINE-5'-PHOSPHATASE"/>
    <property type="match status" value="1"/>
</dbReference>
<dbReference type="AlphaFoldDB" id="A0A9X3CKF8"/>
<dbReference type="InterPro" id="IPR006439">
    <property type="entry name" value="HAD-SF_hydro_IA"/>
</dbReference>
<proteinExistence type="inferred from homology"/>
<dbReference type="Pfam" id="PF00702">
    <property type="entry name" value="Hydrolase"/>
    <property type="match status" value="1"/>
</dbReference>
<comment type="similarity">
    <text evidence="1">Belongs to the HAD-like hydrolase superfamily. CbbY/CbbZ/Gph/YieH family.</text>
</comment>
<dbReference type="FunFam" id="3.40.50.1000:FF:000036">
    <property type="entry name" value="HAD family hydrolase"/>
    <property type="match status" value="1"/>
</dbReference>
<dbReference type="CDD" id="cd07505">
    <property type="entry name" value="HAD_BPGM-like"/>
    <property type="match status" value="1"/>
</dbReference>
<reference evidence="4" key="1">
    <citation type="submission" date="2022-02" db="EMBL/GenBank/DDBJ databases">
        <title>Vibrio sp. nov, a new bacterium isolated from seawater.</title>
        <authorList>
            <person name="Yuan Y."/>
        </authorList>
    </citation>
    <scope>NUCLEOTIDE SEQUENCE</scope>
    <source>
        <strain evidence="4">ZSDZ65</strain>
    </source>
</reference>
<comment type="caution">
    <text evidence="4">The sequence shown here is derived from an EMBL/GenBank/DDBJ whole genome shotgun (WGS) entry which is preliminary data.</text>
</comment>